<gene>
    <name evidence="4" type="ORF">DES51_10586</name>
</gene>
<dbReference type="PANTHER" id="PTHR35936">
    <property type="entry name" value="MEMBRANE-BOUND LYTIC MUREIN TRANSGLYCOSYLASE F"/>
    <property type="match status" value="1"/>
</dbReference>
<proteinExistence type="predicted"/>
<keyword evidence="5" id="KW-1185">Reference proteome</keyword>
<evidence type="ECO:0000259" key="3">
    <source>
        <dbReference type="SMART" id="SM00062"/>
    </source>
</evidence>
<accession>A0A318KNK1</accession>
<dbReference type="SUPFAM" id="SSF53850">
    <property type="entry name" value="Periplasmic binding protein-like II"/>
    <property type="match status" value="1"/>
</dbReference>
<dbReference type="Proteomes" id="UP000247612">
    <property type="component" value="Unassembled WGS sequence"/>
</dbReference>
<dbReference type="AlphaFoldDB" id="A0A318KNK1"/>
<dbReference type="SMART" id="SM00062">
    <property type="entry name" value="PBPb"/>
    <property type="match status" value="1"/>
</dbReference>
<dbReference type="EMBL" id="QJKH01000005">
    <property type="protein sequence ID" value="PXX79614.1"/>
    <property type="molecule type" value="Genomic_DNA"/>
</dbReference>
<comment type="caution">
    <text evidence="4">The sequence shown here is derived from an EMBL/GenBank/DDBJ whole genome shotgun (WGS) entry which is preliminary data.</text>
</comment>
<dbReference type="InterPro" id="IPR001638">
    <property type="entry name" value="Solute-binding_3/MltF_N"/>
</dbReference>
<evidence type="ECO:0000256" key="2">
    <source>
        <dbReference type="SAM" id="SignalP"/>
    </source>
</evidence>
<dbReference type="OrthoDB" id="9811552at2"/>
<feature type="domain" description="Solute-binding protein family 3/N-terminal" evidence="3">
    <location>
        <begin position="38"/>
        <end position="275"/>
    </location>
</feature>
<sequence>MKYFRSFIGFGLLSMMLCTLAACGSNDAPANDMDNQNVLRVGMECAYAPNNWQEDQASDTNLPIENVSGFYAEGYDVQMAKQIGEALDAEIVIVKLSWDGLIDSLKSGQIDMVIAGMADTEDRRQSVNFSDFYSVRKTEYMIVVDENSSYAEADSLSDFAGASLLGQKNTKYDEVIDQIEGVDHLPPVTDVANMIARLNQGAADGIVLDTESAVAYTNVYPNLVTISFPDGQGFELGFNGACIGLRKEDTALLDQVNAALAEIPTETRQEMLTQAQAKMPQ</sequence>
<feature type="signal peptide" evidence="2">
    <location>
        <begin position="1"/>
        <end position="21"/>
    </location>
</feature>
<organism evidence="4 5">
    <name type="scientific">Dielma fastidiosa</name>
    <dbReference type="NCBI Taxonomy" id="1034346"/>
    <lineage>
        <taxon>Bacteria</taxon>
        <taxon>Bacillati</taxon>
        <taxon>Bacillota</taxon>
        <taxon>Erysipelotrichia</taxon>
        <taxon>Erysipelotrichales</taxon>
        <taxon>Erysipelotrichaceae</taxon>
        <taxon>Dielma</taxon>
    </lineage>
</organism>
<protein>
    <submittedName>
        <fullName evidence="4">Amino acid ABC transporter substrate-binding protein (PAAT family)</fullName>
    </submittedName>
</protein>
<reference evidence="4 5" key="1">
    <citation type="submission" date="2018-05" db="EMBL/GenBank/DDBJ databases">
        <title>Genomic Encyclopedia of Type Strains, Phase IV (KMG-IV): sequencing the most valuable type-strain genomes for metagenomic binning, comparative biology and taxonomic classification.</title>
        <authorList>
            <person name="Goeker M."/>
        </authorList>
    </citation>
    <scope>NUCLEOTIDE SEQUENCE [LARGE SCALE GENOMIC DNA]</scope>
    <source>
        <strain evidence="4 5">JC118</strain>
    </source>
</reference>
<feature type="chain" id="PRO_5038687447" evidence="2">
    <location>
        <begin position="22"/>
        <end position="281"/>
    </location>
</feature>
<keyword evidence="1 2" id="KW-0732">Signal</keyword>
<evidence type="ECO:0000256" key="1">
    <source>
        <dbReference type="ARBA" id="ARBA00022729"/>
    </source>
</evidence>
<dbReference type="PROSITE" id="PS51257">
    <property type="entry name" value="PROKAR_LIPOPROTEIN"/>
    <property type="match status" value="1"/>
</dbReference>
<evidence type="ECO:0000313" key="4">
    <source>
        <dbReference type="EMBL" id="PXX79614.1"/>
    </source>
</evidence>
<dbReference type="STRING" id="1034346.GCA_000313565_00679"/>
<dbReference type="Pfam" id="PF00497">
    <property type="entry name" value="SBP_bac_3"/>
    <property type="match status" value="1"/>
</dbReference>
<dbReference type="Gene3D" id="3.40.190.10">
    <property type="entry name" value="Periplasmic binding protein-like II"/>
    <property type="match status" value="2"/>
</dbReference>
<name>A0A318KNK1_9FIRM</name>
<evidence type="ECO:0000313" key="5">
    <source>
        <dbReference type="Proteomes" id="UP000247612"/>
    </source>
</evidence>
<dbReference type="RefSeq" id="WP_022936985.1">
    <property type="nucleotide sequence ID" value="NZ_CABKRQ010000002.1"/>
</dbReference>